<evidence type="ECO:0000313" key="7">
    <source>
        <dbReference type="EMBL" id="KAI6780795.1"/>
    </source>
</evidence>
<reference evidence="7" key="2">
    <citation type="submission" date="2022-07" db="EMBL/GenBank/DDBJ databases">
        <authorList>
            <person name="Goncalves M.F.M."/>
            <person name="Hilario S."/>
            <person name="Van De Peer Y."/>
            <person name="Esteves A.C."/>
            <person name="Alves A."/>
        </authorList>
    </citation>
    <scope>NUCLEOTIDE SEQUENCE</scope>
    <source>
        <strain evidence="7">MUM 19.33</strain>
    </source>
</reference>
<feature type="domain" description="GH16" evidence="6">
    <location>
        <begin position="194"/>
        <end position="419"/>
    </location>
</feature>
<dbReference type="SUPFAM" id="SSF51735">
    <property type="entry name" value="NAD(P)-binding Rossmann-fold domains"/>
    <property type="match status" value="1"/>
</dbReference>
<sequence>MKAVLAAVLSSALAVVALPPGIPSEARARSLLSSLTVAPTINDGTYDRDLFPHWSAVEGNCNAREFVLRRDGDGVTVGNNCYPTGGTWTCPFDGETHSIPSDVSIDHMVPLHNAWMTGASEWTTAEREAFANDVDGPQLWAVTGTTNSRKGSDAPDEWQPPLTSIHCQYAAAWIQVKSTYDLTVSSSEQAALEEMLDCPPDPGFADAEAFDFSSSSSWDSSPDNTWIIKDEDLVEFHDDDKALELKVEAEGQEVWVSSRQYLFFGKVTFEVEAAAGQGIVTALVLKSDSGDEIDWELLGASEMEAQTNYFHDGDAVPNTYNTTYAMNTTITDTHVYGIEWTDETLIFSIDGLDVKTWRVGQIPGSKWPQTPMLVALRLWTIRSSDDPGLVTWGGGQPSWDSAPFTATIHRVEIEDYAGGCREIEDRVEYFYDENFGGWEDVQVSGCKGKPADMLTPSVPSGTMPPRSDGWYESSTTTASSGENTEEPEAPPKDEDPDDGSLMLGGASGMGLETAKVLQATGNWKLHLFDLNPKAGEAALQSVPGAEFHQVNVTNYESLSKAFQKVFDTEGCLDFVFANAGIVERHSFYEKAETKGSEPPPAPNMATLDVNMNAVVTTTYLAMHYMRLSPHKGKDGTIVATSSCGGLYPSQYTPIYAASKAGVVNLVRSLAFPLHHNDGIKIHAICPGTVRTNLLVDSEWNMFPAKYFTPVDKIASTVKMLADGGAMEDVTGRKVTAGEDYGLAVEIHGTKHYFRDHVPFCDDDMRSIMMATSMENQQKAFDEVKKRSTRASTEHVETTVSA</sequence>
<dbReference type="InterPro" id="IPR036291">
    <property type="entry name" value="NAD(P)-bd_dom_sf"/>
</dbReference>
<dbReference type="Pfam" id="PF00722">
    <property type="entry name" value="Glyco_hydro_16"/>
    <property type="match status" value="1"/>
</dbReference>
<dbReference type="PROSITE" id="PS51762">
    <property type="entry name" value="GH16_2"/>
    <property type="match status" value="1"/>
</dbReference>
<dbReference type="EMBL" id="JAGIXG020000028">
    <property type="protein sequence ID" value="KAI6780795.1"/>
    <property type="molecule type" value="Genomic_DNA"/>
</dbReference>
<dbReference type="PROSITE" id="PS00061">
    <property type="entry name" value="ADH_SHORT"/>
    <property type="match status" value="1"/>
</dbReference>
<keyword evidence="8" id="KW-1185">Reference proteome</keyword>
<dbReference type="InterPro" id="IPR000757">
    <property type="entry name" value="Beta-glucanase-like"/>
</dbReference>
<feature type="compositionally biased region" description="Polar residues" evidence="4">
    <location>
        <begin position="472"/>
        <end position="482"/>
    </location>
</feature>
<proteinExistence type="inferred from homology"/>
<dbReference type="GO" id="GO:0004553">
    <property type="term" value="F:hydrolase activity, hydrolyzing O-glycosyl compounds"/>
    <property type="evidence" value="ECO:0007669"/>
    <property type="project" value="InterPro"/>
</dbReference>
<dbReference type="GO" id="GO:0005975">
    <property type="term" value="P:carbohydrate metabolic process"/>
    <property type="evidence" value="ECO:0007669"/>
    <property type="project" value="InterPro"/>
</dbReference>
<gene>
    <name evidence="7" type="ORF">J7T54_001103</name>
</gene>
<evidence type="ECO:0000256" key="2">
    <source>
        <dbReference type="ARBA" id="ARBA00022857"/>
    </source>
</evidence>
<feature type="region of interest" description="Disordered" evidence="4">
    <location>
        <begin position="449"/>
        <end position="505"/>
    </location>
</feature>
<dbReference type="SUPFAM" id="SSF49899">
    <property type="entry name" value="Concanavalin A-like lectins/glucanases"/>
    <property type="match status" value="1"/>
</dbReference>
<dbReference type="Proteomes" id="UP001055219">
    <property type="component" value="Unassembled WGS sequence"/>
</dbReference>
<dbReference type="Gene3D" id="2.60.120.200">
    <property type="match status" value="1"/>
</dbReference>
<evidence type="ECO:0000259" key="6">
    <source>
        <dbReference type="PROSITE" id="PS51762"/>
    </source>
</evidence>
<dbReference type="GO" id="GO:0005737">
    <property type="term" value="C:cytoplasm"/>
    <property type="evidence" value="ECO:0007669"/>
    <property type="project" value="TreeGrafter"/>
</dbReference>
<dbReference type="RefSeq" id="XP_051361651.1">
    <property type="nucleotide sequence ID" value="XM_051507158.1"/>
</dbReference>
<organism evidence="7 8">
    <name type="scientific">Emericellopsis cladophorae</name>
    <dbReference type="NCBI Taxonomy" id="2686198"/>
    <lineage>
        <taxon>Eukaryota</taxon>
        <taxon>Fungi</taxon>
        <taxon>Dikarya</taxon>
        <taxon>Ascomycota</taxon>
        <taxon>Pezizomycotina</taxon>
        <taxon>Sordariomycetes</taxon>
        <taxon>Hypocreomycetidae</taxon>
        <taxon>Hypocreales</taxon>
        <taxon>Bionectriaceae</taxon>
        <taxon>Emericellopsis</taxon>
    </lineage>
</organism>
<accession>A0A9P9Y0E2</accession>
<dbReference type="AlphaFoldDB" id="A0A9P9Y0E2"/>
<dbReference type="Gene3D" id="3.40.50.720">
    <property type="entry name" value="NAD(P)-binding Rossmann-like Domain"/>
    <property type="match status" value="1"/>
</dbReference>
<evidence type="ECO:0000256" key="4">
    <source>
        <dbReference type="SAM" id="MobiDB-lite"/>
    </source>
</evidence>
<dbReference type="InterPro" id="IPR020904">
    <property type="entry name" value="Sc_DH/Rdtase_CS"/>
</dbReference>
<evidence type="ECO:0000313" key="8">
    <source>
        <dbReference type="Proteomes" id="UP001055219"/>
    </source>
</evidence>
<evidence type="ECO:0000256" key="5">
    <source>
        <dbReference type="SAM" id="SignalP"/>
    </source>
</evidence>
<dbReference type="Pfam" id="PF00106">
    <property type="entry name" value="adh_short"/>
    <property type="match status" value="1"/>
</dbReference>
<dbReference type="InterPro" id="IPR002347">
    <property type="entry name" value="SDR_fam"/>
</dbReference>
<comment type="caution">
    <text evidence="7">The sequence shown here is derived from an EMBL/GenBank/DDBJ whole genome shotgun (WGS) entry which is preliminary data.</text>
</comment>
<keyword evidence="5" id="KW-0732">Signal</keyword>
<dbReference type="InterPro" id="IPR011089">
    <property type="entry name" value="GmrSD_C"/>
</dbReference>
<name>A0A9P9Y0E2_9HYPO</name>
<protein>
    <submittedName>
        <fullName evidence="7">15-hydroxyprostaglandin dehydrogenase [NAD(+)]-like protein</fullName>
    </submittedName>
</protein>
<dbReference type="Pfam" id="PF07510">
    <property type="entry name" value="GmrSD_C"/>
    <property type="match status" value="1"/>
</dbReference>
<feature type="compositionally biased region" description="Acidic residues" evidence="4">
    <location>
        <begin position="483"/>
        <end position="498"/>
    </location>
</feature>
<keyword evidence="3" id="KW-0560">Oxidoreductase</keyword>
<dbReference type="PRINTS" id="PR00080">
    <property type="entry name" value="SDRFAMILY"/>
</dbReference>
<reference evidence="7" key="1">
    <citation type="journal article" date="2021" name="J Fungi (Basel)">
        <title>Genomic and Metabolomic Analyses of the Marine Fungus Emericellopsis cladophorae: Insights into Saltwater Adaptability Mechanisms and Its Biosynthetic Potential.</title>
        <authorList>
            <person name="Goncalves M.F.M."/>
            <person name="Hilario S."/>
            <person name="Van de Peer Y."/>
            <person name="Esteves A.C."/>
            <person name="Alves A."/>
        </authorList>
    </citation>
    <scope>NUCLEOTIDE SEQUENCE</scope>
    <source>
        <strain evidence="7">MUM 19.33</strain>
    </source>
</reference>
<dbReference type="GO" id="GO:0016616">
    <property type="term" value="F:oxidoreductase activity, acting on the CH-OH group of donors, NAD or NADP as acceptor"/>
    <property type="evidence" value="ECO:0007669"/>
    <property type="project" value="TreeGrafter"/>
</dbReference>
<dbReference type="PANTHER" id="PTHR44229:SF4">
    <property type="entry name" value="15-HYDROXYPROSTAGLANDIN DEHYDROGENASE [NAD(+)]"/>
    <property type="match status" value="1"/>
</dbReference>
<evidence type="ECO:0000256" key="3">
    <source>
        <dbReference type="ARBA" id="ARBA00023002"/>
    </source>
</evidence>
<keyword evidence="2" id="KW-0521">NADP</keyword>
<dbReference type="OrthoDB" id="37659at2759"/>
<evidence type="ECO:0000256" key="1">
    <source>
        <dbReference type="ARBA" id="ARBA00006484"/>
    </source>
</evidence>
<comment type="similarity">
    <text evidence="1">Belongs to the short-chain dehydrogenases/reductases (SDR) family.</text>
</comment>
<dbReference type="InterPro" id="IPR013320">
    <property type="entry name" value="ConA-like_dom_sf"/>
</dbReference>
<dbReference type="PRINTS" id="PR00081">
    <property type="entry name" value="GDHRDH"/>
</dbReference>
<dbReference type="GeneID" id="75827622"/>
<feature type="chain" id="PRO_5040222677" evidence="5">
    <location>
        <begin position="29"/>
        <end position="801"/>
    </location>
</feature>
<feature type="signal peptide" evidence="5">
    <location>
        <begin position="1"/>
        <end position="28"/>
    </location>
</feature>
<dbReference type="PANTHER" id="PTHR44229">
    <property type="entry name" value="15-HYDROXYPROSTAGLANDIN DEHYDROGENASE [NAD(+)]"/>
    <property type="match status" value="1"/>
</dbReference>